<feature type="domain" description="Radical SAM core" evidence="7">
    <location>
        <begin position="50"/>
        <end position="284"/>
    </location>
</feature>
<dbReference type="PROSITE" id="PS51918">
    <property type="entry name" value="RADICAL_SAM"/>
    <property type="match status" value="1"/>
</dbReference>
<name>A3ILM0_9CHRO</name>
<dbReference type="Pfam" id="PF04055">
    <property type="entry name" value="Radical_SAM"/>
    <property type="match status" value="1"/>
</dbReference>
<evidence type="ECO:0000313" key="9">
    <source>
        <dbReference type="Proteomes" id="UP000003781"/>
    </source>
</evidence>
<dbReference type="PANTHER" id="PTHR43726:SF1">
    <property type="entry name" value="BIOTIN SYNTHASE"/>
    <property type="match status" value="1"/>
</dbReference>
<dbReference type="SFLD" id="SFLDG01060">
    <property type="entry name" value="BATS_domain_containing"/>
    <property type="match status" value="1"/>
</dbReference>
<dbReference type="Gene3D" id="3.20.20.70">
    <property type="entry name" value="Aldolase class I"/>
    <property type="match status" value="1"/>
</dbReference>
<dbReference type="InterPro" id="IPR006638">
    <property type="entry name" value="Elp3/MiaA/NifB-like_rSAM"/>
</dbReference>
<keyword evidence="9" id="KW-1185">Reference proteome</keyword>
<evidence type="ECO:0000259" key="7">
    <source>
        <dbReference type="PROSITE" id="PS51918"/>
    </source>
</evidence>
<keyword evidence="8" id="KW-0808">Transferase</keyword>
<dbReference type="RefSeq" id="WP_008274242.1">
    <property type="nucleotide sequence ID" value="NZ_AAXW01000005.1"/>
</dbReference>
<dbReference type="InterPro" id="IPR058240">
    <property type="entry name" value="rSAM_sf"/>
</dbReference>
<feature type="binding site" evidence="5">
    <location>
        <position position="68"/>
    </location>
    <ligand>
        <name>[4Fe-4S] cluster</name>
        <dbReference type="ChEBI" id="CHEBI:49883"/>
        <note>4Fe-4S-S-AdoMet</note>
    </ligand>
</feature>
<evidence type="ECO:0000256" key="1">
    <source>
        <dbReference type="ARBA" id="ARBA00022691"/>
    </source>
</evidence>
<dbReference type="SFLD" id="SFLDG01280">
    <property type="entry name" value="HydE/PylB-like"/>
    <property type="match status" value="1"/>
</dbReference>
<gene>
    <name evidence="8" type="ORF">CY0110_23931</name>
</gene>
<organism evidence="8 9">
    <name type="scientific">Crocosphaera chwakensis CCY0110</name>
    <dbReference type="NCBI Taxonomy" id="391612"/>
    <lineage>
        <taxon>Bacteria</taxon>
        <taxon>Bacillati</taxon>
        <taxon>Cyanobacteriota</taxon>
        <taxon>Cyanophyceae</taxon>
        <taxon>Oscillatoriophycideae</taxon>
        <taxon>Chroococcales</taxon>
        <taxon>Aphanothecaceae</taxon>
        <taxon>Crocosphaera</taxon>
        <taxon>Crocosphaera chwakensis</taxon>
    </lineage>
</organism>
<dbReference type="SFLD" id="SFLDS00029">
    <property type="entry name" value="Radical_SAM"/>
    <property type="match status" value="1"/>
</dbReference>
<feature type="binding site" evidence="5">
    <location>
        <position position="64"/>
    </location>
    <ligand>
        <name>[4Fe-4S] cluster</name>
        <dbReference type="ChEBI" id="CHEBI:49883"/>
        <note>4Fe-4S-S-AdoMet</note>
    </ligand>
</feature>
<feature type="binding site" evidence="5">
    <location>
        <position position="71"/>
    </location>
    <ligand>
        <name>[4Fe-4S] cluster</name>
        <dbReference type="ChEBI" id="CHEBI:49883"/>
        <note>4Fe-4S-S-AdoMet</note>
    </ligand>
</feature>
<dbReference type="eggNOG" id="COG0502">
    <property type="taxonomic scope" value="Bacteria"/>
</dbReference>
<comment type="caution">
    <text evidence="8">The sequence shown here is derived from an EMBL/GenBank/DDBJ whole genome shotgun (WGS) entry which is preliminary data.</text>
</comment>
<keyword evidence="1 5" id="KW-0949">S-adenosyl-L-methionine</keyword>
<dbReference type="GO" id="GO:0051539">
    <property type="term" value="F:4 iron, 4 sulfur cluster binding"/>
    <property type="evidence" value="ECO:0007669"/>
    <property type="project" value="UniProtKB-KW"/>
</dbReference>
<evidence type="ECO:0000256" key="2">
    <source>
        <dbReference type="ARBA" id="ARBA00022723"/>
    </source>
</evidence>
<evidence type="ECO:0000313" key="8">
    <source>
        <dbReference type="EMBL" id="EAZ92671.1"/>
    </source>
</evidence>
<feature type="binding site" evidence="6">
    <location>
        <position position="291"/>
    </location>
    <ligand>
        <name>(3R)-3-methyl-D-ornithine</name>
        <dbReference type="ChEBI" id="CHEBI:64642"/>
    </ligand>
</feature>
<dbReference type="InterPro" id="IPR034422">
    <property type="entry name" value="HydE/PylB-like"/>
</dbReference>
<dbReference type="PIRSF" id="PIRSF004762">
    <property type="entry name" value="CHP00423"/>
    <property type="match status" value="1"/>
</dbReference>
<evidence type="ECO:0000256" key="5">
    <source>
        <dbReference type="PIRSR" id="PIRSR004762-1"/>
    </source>
</evidence>
<reference evidence="8 9" key="1">
    <citation type="submission" date="2007-03" db="EMBL/GenBank/DDBJ databases">
        <authorList>
            <person name="Stal L."/>
            <person name="Ferriera S."/>
            <person name="Johnson J."/>
            <person name="Kravitz S."/>
            <person name="Beeson K."/>
            <person name="Sutton G."/>
            <person name="Rogers Y.-H."/>
            <person name="Friedman R."/>
            <person name="Frazier M."/>
            <person name="Venter J.C."/>
        </authorList>
    </citation>
    <scope>NUCLEOTIDE SEQUENCE [LARGE SCALE GENOMIC DNA]</scope>
    <source>
        <strain evidence="8 9">CCY0110</strain>
    </source>
</reference>
<protein>
    <submittedName>
        <fullName evidence="8">Biotin synthase</fullName>
        <ecNumber evidence="8">2.8.1.6</ecNumber>
    </submittedName>
</protein>
<dbReference type="InterPro" id="IPR007197">
    <property type="entry name" value="rSAM"/>
</dbReference>
<evidence type="ECO:0000256" key="4">
    <source>
        <dbReference type="ARBA" id="ARBA00023014"/>
    </source>
</evidence>
<feature type="binding site" evidence="6">
    <location>
        <position position="162"/>
    </location>
    <ligand>
        <name>S-adenosyl-L-methionine</name>
        <dbReference type="ChEBI" id="CHEBI:59789"/>
    </ligand>
</feature>
<dbReference type="GO" id="GO:0046872">
    <property type="term" value="F:metal ion binding"/>
    <property type="evidence" value="ECO:0007669"/>
    <property type="project" value="UniProtKB-KW"/>
</dbReference>
<proteinExistence type="predicted"/>
<dbReference type="GO" id="GO:0004076">
    <property type="term" value="F:biotin synthase activity"/>
    <property type="evidence" value="ECO:0007669"/>
    <property type="project" value="UniProtKB-EC"/>
</dbReference>
<accession>A3ILM0</accession>
<keyword evidence="4 5" id="KW-0411">Iron-sulfur</keyword>
<keyword evidence="3 5" id="KW-0408">Iron</keyword>
<keyword evidence="2" id="KW-0479">Metal-binding</keyword>
<dbReference type="Proteomes" id="UP000003781">
    <property type="component" value="Unassembled WGS sequence"/>
</dbReference>
<feature type="binding site" evidence="6">
    <location>
        <position position="180"/>
    </location>
    <ligand>
        <name>S-adenosyl-L-methionine</name>
        <dbReference type="ChEBI" id="CHEBI:59789"/>
    </ligand>
</feature>
<dbReference type="CDD" id="cd01335">
    <property type="entry name" value="Radical_SAM"/>
    <property type="match status" value="1"/>
</dbReference>
<dbReference type="PANTHER" id="PTHR43726">
    <property type="entry name" value="3-METHYLORNITHINE SYNTHASE"/>
    <property type="match status" value="1"/>
</dbReference>
<dbReference type="AlphaFoldDB" id="A3ILM0"/>
<dbReference type="EC" id="2.8.1.6" evidence="8"/>
<keyword evidence="5" id="KW-0004">4Fe-4S</keyword>
<dbReference type="InterPro" id="IPR013785">
    <property type="entry name" value="Aldolase_TIM"/>
</dbReference>
<dbReference type="SUPFAM" id="SSF102114">
    <property type="entry name" value="Radical SAM enzymes"/>
    <property type="match status" value="1"/>
</dbReference>
<dbReference type="EMBL" id="AAXW01000005">
    <property type="protein sequence ID" value="EAZ92671.1"/>
    <property type="molecule type" value="Genomic_DNA"/>
</dbReference>
<sequence length="333" mass="37812">MTMIQVPIQKPLDIPNLSKSELKELIQAQGELQQDLFRQAREVRQQAGVDEVLLRGVIEISNYCQKNCDYCAMRAANPKLNRYRMAAEEILEIADQIAQMDISILFLQAGQDPQSDSVVEEVIPEIKRRYNFPVLLCMGERPQNVYQRFAQLGADSYILKFEVSNPELHRDIIHTPLERRLQCLRWLQEAGFEVGTGNIVGLRGQTLDHLVEDIRLALEIQPNFVSSSPFIPNQDTPLENIGCGNLDYTLNTMAIYRIALKTPLIPTVSALEKIQPDGQLMGLNAGANVMTINFTPPEYREKYSIYSKKRFIVSLDHALNTIERAGLRLKVLS</sequence>
<dbReference type="SMART" id="SM00729">
    <property type="entry name" value="Elp3"/>
    <property type="match status" value="1"/>
</dbReference>
<evidence type="ECO:0000256" key="3">
    <source>
        <dbReference type="ARBA" id="ARBA00023004"/>
    </source>
</evidence>
<evidence type="ECO:0000256" key="6">
    <source>
        <dbReference type="PIRSR" id="PIRSR004762-2"/>
    </source>
</evidence>
<comment type="cofactor">
    <cofactor evidence="5">
        <name>[4Fe-4S] cluster</name>
        <dbReference type="ChEBI" id="CHEBI:49883"/>
    </cofactor>
    <text evidence="5">Binds 1 [4Fe-4S] cluster. The cluster is coordinated with 3 cysteines and an exchangeable S-adenosyl-L-methionine.</text>
</comment>